<evidence type="ECO:0000256" key="5">
    <source>
        <dbReference type="HAMAP-Rule" id="MF_00391"/>
    </source>
</evidence>
<dbReference type="GO" id="GO:1990904">
    <property type="term" value="C:ribonucleoprotein complex"/>
    <property type="evidence" value="ECO:0007669"/>
    <property type="project" value="UniProtKB-KW"/>
</dbReference>
<evidence type="ECO:0000256" key="4">
    <source>
        <dbReference type="ARBA" id="ARBA00035177"/>
    </source>
</evidence>
<dbReference type="NCBIfam" id="TIGR01030">
    <property type="entry name" value="rpmH_bact"/>
    <property type="match status" value="1"/>
</dbReference>
<gene>
    <name evidence="5 7" type="primary">rpmH</name>
    <name evidence="7" type="ORF">H8698_00460</name>
</gene>
<dbReference type="AlphaFoldDB" id="A0A926HTF2"/>
<dbReference type="InterPro" id="IPR000271">
    <property type="entry name" value="Ribosomal_bL34"/>
</dbReference>
<name>A0A926HTF2_9FIRM</name>
<protein>
    <recommendedName>
        <fullName evidence="4 5">Large ribosomal subunit protein bL34</fullName>
    </recommendedName>
</protein>
<accession>A0A926HTF2</accession>
<evidence type="ECO:0000256" key="6">
    <source>
        <dbReference type="SAM" id="MobiDB-lite"/>
    </source>
</evidence>
<sequence length="44" mass="5353">MLRTYQPNRRKRKKDHGFRNRMSSRSGRKVLARRRLKGRKVLSA</sequence>
<dbReference type="PANTHER" id="PTHR14503">
    <property type="entry name" value="MITOCHONDRIAL RIBOSOMAL PROTEIN 34 FAMILY MEMBER"/>
    <property type="match status" value="1"/>
</dbReference>
<evidence type="ECO:0000256" key="2">
    <source>
        <dbReference type="ARBA" id="ARBA00022980"/>
    </source>
</evidence>
<organism evidence="7 8">
    <name type="scientific">Congzhengia minquanensis</name>
    <dbReference type="NCBI Taxonomy" id="2763657"/>
    <lineage>
        <taxon>Bacteria</taxon>
        <taxon>Bacillati</taxon>
        <taxon>Bacillota</taxon>
        <taxon>Clostridia</taxon>
        <taxon>Eubacteriales</taxon>
        <taxon>Oscillospiraceae</taxon>
        <taxon>Congzhengia</taxon>
    </lineage>
</organism>
<keyword evidence="8" id="KW-1185">Reference proteome</keyword>
<dbReference type="FunFam" id="1.10.287.3980:FF:000001">
    <property type="entry name" value="Mitochondrial ribosomal protein L34"/>
    <property type="match status" value="1"/>
</dbReference>
<comment type="similarity">
    <text evidence="1 5">Belongs to the bacterial ribosomal protein bL34 family.</text>
</comment>
<reference evidence="7" key="1">
    <citation type="submission" date="2020-08" db="EMBL/GenBank/DDBJ databases">
        <title>Genome public.</title>
        <authorList>
            <person name="Liu C."/>
            <person name="Sun Q."/>
        </authorList>
    </citation>
    <scope>NUCLEOTIDE SEQUENCE</scope>
    <source>
        <strain evidence="7">H8</strain>
    </source>
</reference>
<evidence type="ECO:0000313" key="8">
    <source>
        <dbReference type="Proteomes" id="UP000611762"/>
    </source>
</evidence>
<dbReference type="Proteomes" id="UP000611762">
    <property type="component" value="Unassembled WGS sequence"/>
</dbReference>
<dbReference type="EMBL" id="JACRSU010000001">
    <property type="protein sequence ID" value="MBC8539447.1"/>
    <property type="molecule type" value="Genomic_DNA"/>
</dbReference>
<proteinExistence type="inferred from homology"/>
<feature type="compositionally biased region" description="Basic residues" evidence="6">
    <location>
        <begin position="26"/>
        <end position="44"/>
    </location>
</feature>
<evidence type="ECO:0000313" key="7">
    <source>
        <dbReference type="EMBL" id="MBC8539447.1"/>
    </source>
</evidence>
<dbReference type="Pfam" id="PF00468">
    <property type="entry name" value="Ribosomal_L34"/>
    <property type="match status" value="1"/>
</dbReference>
<feature type="region of interest" description="Disordered" evidence="6">
    <location>
        <begin position="1"/>
        <end position="44"/>
    </location>
</feature>
<dbReference type="GO" id="GO:0003735">
    <property type="term" value="F:structural constituent of ribosome"/>
    <property type="evidence" value="ECO:0007669"/>
    <property type="project" value="InterPro"/>
</dbReference>
<comment type="caution">
    <text evidence="7">The sequence shown here is derived from an EMBL/GenBank/DDBJ whole genome shotgun (WGS) entry which is preliminary data.</text>
</comment>
<evidence type="ECO:0000256" key="3">
    <source>
        <dbReference type="ARBA" id="ARBA00023274"/>
    </source>
</evidence>
<keyword evidence="3 5" id="KW-0687">Ribonucleoprotein</keyword>
<dbReference type="GO" id="GO:0005840">
    <property type="term" value="C:ribosome"/>
    <property type="evidence" value="ECO:0007669"/>
    <property type="project" value="UniProtKB-KW"/>
</dbReference>
<evidence type="ECO:0000256" key="1">
    <source>
        <dbReference type="ARBA" id="ARBA00010111"/>
    </source>
</evidence>
<dbReference type="GO" id="GO:0006412">
    <property type="term" value="P:translation"/>
    <property type="evidence" value="ECO:0007669"/>
    <property type="project" value="UniProtKB-UniRule"/>
</dbReference>
<dbReference type="RefSeq" id="WP_249310559.1">
    <property type="nucleotide sequence ID" value="NZ_JACRSU010000001.1"/>
</dbReference>
<dbReference type="Gene3D" id="1.10.287.3980">
    <property type="match status" value="1"/>
</dbReference>
<keyword evidence="2 5" id="KW-0689">Ribosomal protein</keyword>
<dbReference type="PANTHER" id="PTHR14503:SF4">
    <property type="entry name" value="LARGE RIBOSOMAL SUBUNIT PROTEIN BL34M"/>
    <property type="match status" value="1"/>
</dbReference>
<dbReference type="HAMAP" id="MF_00391">
    <property type="entry name" value="Ribosomal_bL34"/>
    <property type="match status" value="1"/>
</dbReference>